<evidence type="ECO:0000313" key="2">
    <source>
        <dbReference type="Proteomes" id="UP001500724"/>
    </source>
</evidence>
<sequence>MQDPPVAFAQLGDHRLQGVEVLDQFQGGGVGADEVRQGGLAVLAAVDGRVERGGVVAVGRQPGLYDLRLRKAHQLGEFLGRGVAAEPAAQLLREDTEEGQT</sequence>
<dbReference type="Proteomes" id="UP001500724">
    <property type="component" value="Unassembled WGS sequence"/>
</dbReference>
<evidence type="ECO:0000313" key="1">
    <source>
        <dbReference type="EMBL" id="GAA0652209.1"/>
    </source>
</evidence>
<reference evidence="2" key="1">
    <citation type="journal article" date="2019" name="Int. J. Syst. Evol. Microbiol.">
        <title>The Global Catalogue of Microorganisms (GCM) 10K type strain sequencing project: providing services to taxonomists for standard genome sequencing and annotation.</title>
        <authorList>
            <consortium name="The Broad Institute Genomics Platform"/>
            <consortium name="The Broad Institute Genome Sequencing Center for Infectious Disease"/>
            <person name="Wu L."/>
            <person name="Ma J."/>
        </authorList>
    </citation>
    <scope>NUCLEOTIDE SEQUENCE [LARGE SCALE GENOMIC DNA]</scope>
    <source>
        <strain evidence="2">JCM 10367</strain>
    </source>
</reference>
<dbReference type="EMBL" id="BAAAGU010000032">
    <property type="protein sequence ID" value="GAA0652209.1"/>
    <property type="molecule type" value="Genomic_DNA"/>
</dbReference>
<protein>
    <submittedName>
        <fullName evidence="1">Uncharacterized protein</fullName>
    </submittedName>
</protein>
<name>A0ABP3SQJ9_9ACTN</name>
<organism evidence="1 2">
    <name type="scientific">Streptomyces thermocarboxydovorans</name>
    <dbReference type="NCBI Taxonomy" id="59298"/>
    <lineage>
        <taxon>Bacteria</taxon>
        <taxon>Bacillati</taxon>
        <taxon>Actinomycetota</taxon>
        <taxon>Actinomycetes</taxon>
        <taxon>Kitasatosporales</taxon>
        <taxon>Streptomycetaceae</taxon>
        <taxon>Streptomyces</taxon>
    </lineage>
</organism>
<keyword evidence="2" id="KW-1185">Reference proteome</keyword>
<gene>
    <name evidence="1" type="ORF">GCM10009535_33180</name>
</gene>
<proteinExistence type="predicted"/>
<comment type="caution">
    <text evidence="1">The sequence shown here is derived from an EMBL/GenBank/DDBJ whole genome shotgun (WGS) entry which is preliminary data.</text>
</comment>
<accession>A0ABP3SQJ9</accession>